<name>A0ABM0V7M5_CAMSA</name>
<evidence type="ECO:0000256" key="2">
    <source>
        <dbReference type="SAM" id="Phobius"/>
    </source>
</evidence>
<evidence type="ECO:0000313" key="5">
    <source>
        <dbReference type="RefSeq" id="XP_010452177.1"/>
    </source>
</evidence>
<reference evidence="3" key="2">
    <citation type="journal article" date="2014" name="Nat. Commun.">
        <title>The emerging biofuel crop Camelina sativa retains a highly undifferentiated hexaploid genome structure.</title>
        <authorList>
            <person name="Kagale S."/>
            <person name="Koh C."/>
            <person name="Nixon J."/>
            <person name="Bollina V."/>
            <person name="Clarke W.E."/>
            <person name="Tuteja R."/>
            <person name="Spillane C."/>
            <person name="Robinson S.J."/>
            <person name="Links M.G."/>
            <person name="Clarke C."/>
            <person name="Higgins E.E."/>
            <person name="Huebert T."/>
            <person name="Sharpe A.G."/>
            <person name="Parkin I.A."/>
        </authorList>
    </citation>
    <scope>NUCLEOTIDE SEQUENCE [LARGE SCALE GENOMIC DNA]</scope>
    <source>
        <strain evidence="3">r\DH55</strain>
    </source>
</reference>
<evidence type="ECO:0000313" key="3">
    <source>
        <dbReference type="Proteomes" id="UP000694864"/>
    </source>
</evidence>
<feature type="transmembrane region" description="Helical" evidence="2">
    <location>
        <begin position="20"/>
        <end position="38"/>
    </location>
</feature>
<organism evidence="3 5">
    <name type="scientific">Camelina sativa</name>
    <name type="common">False flax</name>
    <name type="synonym">Myagrum sativum</name>
    <dbReference type="NCBI Taxonomy" id="90675"/>
    <lineage>
        <taxon>Eukaryota</taxon>
        <taxon>Viridiplantae</taxon>
        <taxon>Streptophyta</taxon>
        <taxon>Embryophyta</taxon>
        <taxon>Tracheophyta</taxon>
        <taxon>Spermatophyta</taxon>
        <taxon>Magnoliopsida</taxon>
        <taxon>eudicotyledons</taxon>
        <taxon>Gunneridae</taxon>
        <taxon>Pentapetalae</taxon>
        <taxon>rosids</taxon>
        <taxon>malvids</taxon>
        <taxon>Brassicales</taxon>
        <taxon>Brassicaceae</taxon>
        <taxon>Camelineae</taxon>
        <taxon>Camelina</taxon>
    </lineage>
</organism>
<evidence type="ECO:0000256" key="1">
    <source>
        <dbReference type="SAM" id="MobiDB-lite"/>
    </source>
</evidence>
<keyword evidence="2" id="KW-0472">Membrane</keyword>
<proteinExistence type="predicted"/>
<gene>
    <name evidence="4 5" type="primary">LOC104734328</name>
</gene>
<keyword evidence="3" id="KW-1185">Reference proteome</keyword>
<dbReference type="GeneID" id="104734328"/>
<dbReference type="RefSeq" id="XP_010452176.1">
    <property type="nucleotide sequence ID" value="XM_010453874.1"/>
</dbReference>
<evidence type="ECO:0000313" key="4">
    <source>
        <dbReference type="RefSeq" id="XP_010452176.1"/>
    </source>
</evidence>
<reference evidence="3" key="1">
    <citation type="journal article" date="1997" name="Nucleic Acids Res.">
        <title>tRNAscan-SE: a program for improved detection of transfer RNA genes in genomic sequence.</title>
        <authorList>
            <person name="Lowe T.M."/>
            <person name="Eddy S.R."/>
        </authorList>
    </citation>
    <scope>NUCLEOTIDE SEQUENCE [LARGE SCALE GENOMIC DNA]</scope>
    <source>
        <strain evidence="3">r\DH55</strain>
    </source>
</reference>
<keyword evidence="2" id="KW-0812">Transmembrane</keyword>
<protein>
    <submittedName>
        <fullName evidence="4 5">Uncharacterized protein LOC104734328</fullName>
    </submittedName>
</protein>
<reference evidence="4 5" key="3">
    <citation type="submission" date="2025-05" db="UniProtKB">
        <authorList>
            <consortium name="RefSeq"/>
        </authorList>
    </citation>
    <scope>IDENTIFICATION</scope>
    <source>
        <tissue evidence="4 5">Leaf</tissue>
    </source>
</reference>
<keyword evidence="2" id="KW-1133">Transmembrane helix</keyword>
<accession>A0ABM0V7M5</accession>
<dbReference type="RefSeq" id="XP_010452177.1">
    <property type="nucleotide sequence ID" value="XM_010453875.1"/>
</dbReference>
<dbReference type="Proteomes" id="UP000694864">
    <property type="component" value="Chromosome 13"/>
</dbReference>
<feature type="region of interest" description="Disordered" evidence="1">
    <location>
        <begin position="113"/>
        <end position="164"/>
    </location>
</feature>
<sequence length="164" mass="18694">MELTSEDGLQSLSLQPYRSMMMLILFLTLILVIPRLGLKNTGSSLPDMTIRFLRLISRWHSVDISLHVEISGELMFSLTDITMQGEGCVEKAVELNGSIMGERTLVVKPGATRGRWRTTNSDGESQPMGCLPSRRTMNEKMKEKEKAKMREMKMKVKVEREMKK</sequence>
<feature type="compositionally biased region" description="Basic and acidic residues" evidence="1">
    <location>
        <begin position="136"/>
        <end position="164"/>
    </location>
</feature>